<feature type="domain" description="Nitroreductase" evidence="1">
    <location>
        <begin position="19"/>
        <end position="182"/>
    </location>
</feature>
<dbReference type="EMBL" id="AP027080">
    <property type="protein sequence ID" value="BDU70882.1"/>
    <property type="molecule type" value="Genomic_DNA"/>
</dbReference>
<dbReference type="KEGG" id="msil:METEAL_00560"/>
<proteinExistence type="predicted"/>
<dbReference type="PANTHER" id="PTHR23026:SF123">
    <property type="entry name" value="NAD(P)H NITROREDUCTASE RV3131-RELATED"/>
    <property type="match status" value="1"/>
</dbReference>
<dbReference type="GO" id="GO:0016491">
    <property type="term" value="F:oxidoreductase activity"/>
    <property type="evidence" value="ECO:0007669"/>
    <property type="project" value="InterPro"/>
</dbReference>
<evidence type="ECO:0000313" key="2">
    <source>
        <dbReference type="EMBL" id="BDU70882.1"/>
    </source>
</evidence>
<dbReference type="PANTHER" id="PTHR23026">
    <property type="entry name" value="NADPH NITROREDUCTASE"/>
    <property type="match status" value="1"/>
</dbReference>
<gene>
    <name evidence="2" type="ORF">METEAL_00560</name>
</gene>
<dbReference type="Gene3D" id="3.40.109.10">
    <property type="entry name" value="NADH Oxidase"/>
    <property type="match status" value="1"/>
</dbReference>
<dbReference type="InterPro" id="IPR029479">
    <property type="entry name" value="Nitroreductase"/>
</dbReference>
<dbReference type="SUPFAM" id="SSF55469">
    <property type="entry name" value="FMN-dependent nitroreductase-like"/>
    <property type="match status" value="1"/>
</dbReference>
<dbReference type="Proteomes" id="UP001238179">
    <property type="component" value="Chromosome"/>
</dbReference>
<reference evidence="3" key="1">
    <citation type="journal article" date="2023" name="Int. J. Syst. Evol. Microbiol.">
        <title>Mesoterricola silvestris gen. nov., sp. nov., Mesoterricola sediminis sp. nov., Geothrix oryzae sp. nov., Geothrix edaphica sp. nov., Geothrix rubra sp. nov., and Geothrix limicola sp. nov., six novel members of Acidobacteriota isolated from soils.</title>
        <authorList>
            <person name="Itoh H."/>
            <person name="Sugisawa Y."/>
            <person name="Mise K."/>
            <person name="Xu Z."/>
            <person name="Kuniyasu M."/>
            <person name="Ushijima N."/>
            <person name="Kawano K."/>
            <person name="Kobayashi E."/>
            <person name="Shiratori Y."/>
            <person name="Masuda Y."/>
            <person name="Senoo K."/>
        </authorList>
    </citation>
    <scope>NUCLEOTIDE SEQUENCE [LARGE SCALE GENOMIC DNA]</scope>
    <source>
        <strain evidence="3">W79</strain>
    </source>
</reference>
<dbReference type="InterPro" id="IPR000415">
    <property type="entry name" value="Nitroreductase-like"/>
</dbReference>
<evidence type="ECO:0000313" key="3">
    <source>
        <dbReference type="Proteomes" id="UP001238179"/>
    </source>
</evidence>
<keyword evidence="3" id="KW-1185">Reference proteome</keyword>
<sequence>MPAFPTNFQIQLQELFRLRRDVRRFRPDPVPEDLLTELLEAAHHAPSVGLSQPWRFVRVDDPARRQAVIAEFQRANDAASAVYDSDRARLYRSLKLAGLKEAPVHLLVCVETDPDSGHGLGRQTQPETLRDSAVCAIQNLWLTARAKGVGVGWVSILEPERLREAMDLPATWGWVGYLCIGWPLEEPEIPVLEIAGWDHRNPLAKHLLQR</sequence>
<accession>A0AA48K818</accession>
<dbReference type="AlphaFoldDB" id="A0AA48K818"/>
<dbReference type="NCBIfam" id="TIGR02476">
    <property type="entry name" value="BluB"/>
    <property type="match status" value="1"/>
</dbReference>
<dbReference type="Pfam" id="PF00881">
    <property type="entry name" value="Nitroreductase"/>
    <property type="match status" value="1"/>
</dbReference>
<dbReference type="InterPro" id="IPR012825">
    <property type="entry name" value="BluB"/>
</dbReference>
<organism evidence="2 3">
    <name type="scientific">Mesoterricola silvestris</name>
    <dbReference type="NCBI Taxonomy" id="2927979"/>
    <lineage>
        <taxon>Bacteria</taxon>
        <taxon>Pseudomonadati</taxon>
        <taxon>Acidobacteriota</taxon>
        <taxon>Holophagae</taxon>
        <taxon>Holophagales</taxon>
        <taxon>Holophagaceae</taxon>
        <taxon>Mesoterricola</taxon>
    </lineage>
</organism>
<dbReference type="RefSeq" id="WP_316413783.1">
    <property type="nucleotide sequence ID" value="NZ_AP027080.1"/>
</dbReference>
<name>A0AA48K818_9BACT</name>
<evidence type="ECO:0000259" key="1">
    <source>
        <dbReference type="Pfam" id="PF00881"/>
    </source>
</evidence>
<dbReference type="InterPro" id="IPR050627">
    <property type="entry name" value="Nitroreductase/BluB"/>
</dbReference>
<protein>
    <submittedName>
        <fullName evidence="2">Oxidoreductase</fullName>
    </submittedName>
</protein>